<dbReference type="InterPro" id="IPR011055">
    <property type="entry name" value="Dup_hybrid_motif"/>
</dbReference>
<dbReference type="PANTHER" id="PTHR21666">
    <property type="entry name" value="PEPTIDASE-RELATED"/>
    <property type="match status" value="1"/>
</dbReference>
<dbReference type="KEGG" id="cut:CUTER_06830"/>
<dbReference type="Gene3D" id="2.70.70.10">
    <property type="entry name" value="Glucose Permease (Domain IIA)"/>
    <property type="match status" value="1"/>
</dbReference>
<dbReference type="PANTHER" id="PTHR21666:SF289">
    <property type="entry name" value="L-ALA--D-GLU ENDOPEPTIDASE"/>
    <property type="match status" value="1"/>
</dbReference>
<feature type="domain" description="M23ase beta-sheet core" evidence="2">
    <location>
        <begin position="27"/>
        <end position="109"/>
    </location>
</feature>
<dbReference type="GO" id="GO:0004222">
    <property type="term" value="F:metalloendopeptidase activity"/>
    <property type="evidence" value="ECO:0007669"/>
    <property type="project" value="TreeGrafter"/>
</dbReference>
<organism evidence="3 4">
    <name type="scientific">Corynebacterium uterequi</name>
    <dbReference type="NCBI Taxonomy" id="1072256"/>
    <lineage>
        <taxon>Bacteria</taxon>
        <taxon>Bacillati</taxon>
        <taxon>Actinomycetota</taxon>
        <taxon>Actinomycetes</taxon>
        <taxon>Mycobacteriales</taxon>
        <taxon>Corynebacteriaceae</taxon>
        <taxon>Corynebacterium</taxon>
    </lineage>
</organism>
<evidence type="ECO:0000256" key="1">
    <source>
        <dbReference type="ARBA" id="ARBA00022729"/>
    </source>
</evidence>
<protein>
    <submittedName>
        <fullName evidence="3">Peptidase family M23</fullName>
    </submittedName>
</protein>
<evidence type="ECO:0000259" key="2">
    <source>
        <dbReference type="Pfam" id="PF01551"/>
    </source>
</evidence>
<gene>
    <name evidence="3" type="ORF">CUTER_06830</name>
</gene>
<evidence type="ECO:0000313" key="3">
    <source>
        <dbReference type="EMBL" id="AKK11355.1"/>
    </source>
</evidence>
<accession>A0A0G3HF45</accession>
<dbReference type="SUPFAM" id="SSF51261">
    <property type="entry name" value="Duplicated hybrid motif"/>
    <property type="match status" value="1"/>
</dbReference>
<dbReference type="Proteomes" id="UP000035548">
    <property type="component" value="Chromosome"/>
</dbReference>
<dbReference type="PATRIC" id="fig|1072256.5.peg.1350"/>
<name>A0A0G3HF45_9CORY</name>
<keyword evidence="1" id="KW-0732">Signal</keyword>
<dbReference type="AlphaFoldDB" id="A0A0G3HF45"/>
<keyword evidence="4" id="KW-1185">Reference proteome</keyword>
<dbReference type="STRING" id="1072256.CUTER_06830"/>
<proteinExistence type="predicted"/>
<sequence length="141" mass="14432">MCPTTGTVQLGRVLRPAAIPQQRWLPGHRGVDLALNVGEPVRAAGTGTVAVAGPVVGTPTVSIDHPDGIRTTYQPVYATVSSGETVTAGQVIGRLAPSTTGFPGLQWGAKIGSDGYLDPLTLLPLPVIRLKPLAAAAPARP</sequence>
<dbReference type="EMBL" id="CP011546">
    <property type="protein sequence ID" value="AKK11355.1"/>
    <property type="molecule type" value="Genomic_DNA"/>
</dbReference>
<dbReference type="InterPro" id="IPR016047">
    <property type="entry name" value="M23ase_b-sheet_dom"/>
</dbReference>
<dbReference type="Pfam" id="PF01551">
    <property type="entry name" value="Peptidase_M23"/>
    <property type="match status" value="1"/>
</dbReference>
<reference evidence="4" key="2">
    <citation type="submission" date="2015-05" db="EMBL/GenBank/DDBJ databases">
        <title>Complete genome sequence of Corynebacterium uterequi DSM 45634, isolated from the uterus of a maiden mare.</title>
        <authorList>
            <person name="Ruckert C."/>
            <person name="Albersmeier A."/>
            <person name="Winkler A."/>
            <person name="Tauch A."/>
        </authorList>
    </citation>
    <scope>NUCLEOTIDE SEQUENCE [LARGE SCALE GENOMIC DNA]</scope>
    <source>
        <strain evidence="4">DSM 45634</strain>
    </source>
</reference>
<evidence type="ECO:0000313" key="4">
    <source>
        <dbReference type="Proteomes" id="UP000035548"/>
    </source>
</evidence>
<reference evidence="3 4" key="1">
    <citation type="journal article" date="2015" name="Genome Announc.">
        <title>Virulence Factor Genes Detected in the Complete Genome Sequence of Corynebacterium uterequi DSM 45634, Isolated from the Uterus of a Maiden Mare.</title>
        <authorList>
            <person name="Ruckert C."/>
            <person name="Kriete M."/>
            <person name="Jaenicke S."/>
            <person name="Winkler A."/>
            <person name="Tauch A."/>
        </authorList>
    </citation>
    <scope>NUCLEOTIDE SEQUENCE [LARGE SCALE GENOMIC DNA]</scope>
    <source>
        <strain evidence="3 4">DSM 45634</strain>
    </source>
</reference>
<dbReference type="CDD" id="cd12797">
    <property type="entry name" value="M23_peptidase"/>
    <property type="match status" value="1"/>
</dbReference>
<dbReference type="InterPro" id="IPR050570">
    <property type="entry name" value="Cell_wall_metabolism_enzyme"/>
</dbReference>